<sequence length="331" mass="34688">MTTDAAGTSEYDRFGPWIDEVRTPSDVPRLFRDHPLDLDAARLVLKVPRNIARRDATPDMDLYDHLLVLDAHALTTLSRRPAVAAGRRGGASPAGFSTSTVPLVDVVAVRDDVSLLDGRLTIRTRDGAELSVPYNGSAQARVADLVAGLRVAAADAGPGVVGRALRDAARAAGPSPLEPGHDDVALASAMREIVRRHPEVTPSACHGRVPLRPDATGLRGRARLALHALSPATLHGAVLATDDVALEVVGRHAWVLRGRSPVHSRSRLVVPLAALDGLHVAPHPVYALATTATLTAGEARLELVVPTGSVAHALLSDAATRAADAGARTAR</sequence>
<accession>A0ABY5K7B8</accession>
<reference evidence="1 2" key="1">
    <citation type="submission" date="2022-07" db="EMBL/GenBank/DDBJ databases">
        <title>Novel species in genus cellulomonas.</title>
        <authorList>
            <person name="Ye L."/>
        </authorList>
    </citation>
    <scope>NUCLEOTIDE SEQUENCE [LARGE SCALE GENOMIC DNA]</scope>
    <source>
        <strain evidence="2">zg-Y908</strain>
    </source>
</reference>
<dbReference type="RefSeq" id="WP_227563808.1">
    <property type="nucleotide sequence ID" value="NZ_CP101989.1"/>
</dbReference>
<evidence type="ECO:0000313" key="2">
    <source>
        <dbReference type="Proteomes" id="UP001317322"/>
    </source>
</evidence>
<protein>
    <submittedName>
        <fullName evidence="1">Uncharacterized protein</fullName>
    </submittedName>
</protein>
<name>A0ABY5K7B8_9CELL</name>
<dbReference type="Proteomes" id="UP001317322">
    <property type="component" value="Chromosome"/>
</dbReference>
<proteinExistence type="predicted"/>
<evidence type="ECO:0000313" key="1">
    <source>
        <dbReference type="EMBL" id="UUI65306.1"/>
    </source>
</evidence>
<dbReference type="EMBL" id="CP101989">
    <property type="protein sequence ID" value="UUI65306.1"/>
    <property type="molecule type" value="Genomic_DNA"/>
</dbReference>
<organism evidence="1 2">
    <name type="scientific">Cellulomonas wangsupingiae</name>
    <dbReference type="NCBI Taxonomy" id="2968085"/>
    <lineage>
        <taxon>Bacteria</taxon>
        <taxon>Bacillati</taxon>
        <taxon>Actinomycetota</taxon>
        <taxon>Actinomycetes</taxon>
        <taxon>Micrococcales</taxon>
        <taxon>Cellulomonadaceae</taxon>
        <taxon>Cellulomonas</taxon>
    </lineage>
</organism>
<keyword evidence="2" id="KW-1185">Reference proteome</keyword>
<gene>
    <name evidence="1" type="ORF">NP075_00760</name>
</gene>